<feature type="chain" id="PRO_5040930830" description="Secreted protein" evidence="10">
    <location>
        <begin position="17"/>
        <end position="131"/>
    </location>
</feature>
<evidence type="ECO:0000313" key="12">
    <source>
        <dbReference type="Proteomes" id="UP000192578"/>
    </source>
</evidence>
<evidence type="ECO:0000256" key="2">
    <source>
        <dbReference type="ARBA" id="ARBA00005895"/>
    </source>
</evidence>
<keyword evidence="9" id="KW-0066">ATP synthesis</keyword>
<evidence type="ECO:0000256" key="6">
    <source>
        <dbReference type="ARBA" id="ARBA00023065"/>
    </source>
</evidence>
<gene>
    <name evidence="11" type="ORF">BV898_19122</name>
</gene>
<evidence type="ECO:0000256" key="9">
    <source>
        <dbReference type="ARBA" id="ARBA00023310"/>
    </source>
</evidence>
<sequence length="131" mass="14762">MKLKISVLVHFQFVDACMFLVAEIVNSSNAVFYTPHFPIVASVPDDDVAILLERNIARSTDGSQRLTSQQCSTVLKQVTIGDLPAWLSRRSLNPVAMSIAVSRRYWRWFHKYVAVRYGPPLRSFSFAVGSV</sequence>
<dbReference type="OrthoDB" id="8921675at2759"/>
<dbReference type="InterPro" id="IPR019344">
    <property type="entry name" value="F1F0-ATPsyn_F_prd"/>
</dbReference>
<keyword evidence="7" id="KW-0496">Mitochondrion</keyword>
<comment type="subcellular location">
    <subcellularLocation>
        <location evidence="1">Mitochondrion membrane</location>
    </subcellularLocation>
</comment>
<keyword evidence="3" id="KW-0813">Transport</keyword>
<proteinExistence type="inferred from homology"/>
<keyword evidence="6" id="KW-0406">Ion transport</keyword>
<evidence type="ECO:0000256" key="5">
    <source>
        <dbReference type="ARBA" id="ARBA00022781"/>
    </source>
</evidence>
<dbReference type="Pfam" id="PF10206">
    <property type="entry name" value="WRW"/>
    <property type="match status" value="1"/>
</dbReference>
<dbReference type="GO" id="GO:0045259">
    <property type="term" value="C:proton-transporting ATP synthase complex"/>
    <property type="evidence" value="ECO:0007669"/>
    <property type="project" value="UniProtKB-KW"/>
</dbReference>
<evidence type="ECO:0000256" key="7">
    <source>
        <dbReference type="ARBA" id="ARBA00023128"/>
    </source>
</evidence>
<name>A0A9X6NL29_HYPEX</name>
<evidence type="ECO:0008006" key="13">
    <source>
        <dbReference type="Google" id="ProtNLM"/>
    </source>
</evidence>
<evidence type="ECO:0000256" key="10">
    <source>
        <dbReference type="SAM" id="SignalP"/>
    </source>
</evidence>
<comment type="caution">
    <text evidence="11">The sequence shown here is derived from an EMBL/GenBank/DDBJ whole genome shotgun (WGS) entry which is preliminary data.</text>
</comment>
<reference evidence="12" key="1">
    <citation type="submission" date="2017-01" db="EMBL/GenBank/DDBJ databases">
        <title>Comparative genomics of anhydrobiosis in the tardigrade Hypsibius dujardini.</title>
        <authorList>
            <person name="Yoshida Y."/>
            <person name="Koutsovoulos G."/>
            <person name="Laetsch D."/>
            <person name="Stevens L."/>
            <person name="Kumar S."/>
            <person name="Horikawa D."/>
            <person name="Ishino K."/>
            <person name="Komine S."/>
            <person name="Tomita M."/>
            <person name="Blaxter M."/>
            <person name="Arakawa K."/>
        </authorList>
    </citation>
    <scope>NUCLEOTIDE SEQUENCE [LARGE SCALE GENOMIC DNA]</scope>
    <source>
        <strain evidence="12">Z151</strain>
    </source>
</reference>
<dbReference type="GO" id="GO:0031966">
    <property type="term" value="C:mitochondrial membrane"/>
    <property type="evidence" value="ECO:0007669"/>
    <property type="project" value="UniProtKB-SubCell"/>
</dbReference>
<organism evidence="11 12">
    <name type="scientific">Hypsibius exemplaris</name>
    <name type="common">Freshwater tardigrade</name>
    <dbReference type="NCBI Taxonomy" id="2072580"/>
    <lineage>
        <taxon>Eukaryota</taxon>
        <taxon>Metazoa</taxon>
        <taxon>Ecdysozoa</taxon>
        <taxon>Tardigrada</taxon>
        <taxon>Eutardigrada</taxon>
        <taxon>Parachela</taxon>
        <taxon>Hypsibioidea</taxon>
        <taxon>Hypsibiidae</taxon>
        <taxon>Hypsibius</taxon>
    </lineage>
</organism>
<keyword evidence="5" id="KW-0375">Hydrogen ion transport</keyword>
<evidence type="ECO:0000256" key="8">
    <source>
        <dbReference type="ARBA" id="ARBA00023136"/>
    </source>
</evidence>
<keyword evidence="10" id="KW-0732">Signal</keyword>
<keyword evidence="4" id="KW-0138">CF(0)</keyword>
<feature type="signal peptide" evidence="10">
    <location>
        <begin position="1"/>
        <end position="16"/>
    </location>
</feature>
<keyword evidence="12" id="KW-1185">Reference proteome</keyword>
<dbReference type="EMBL" id="MTYJ01000447">
    <property type="protein sequence ID" value="OWA54721.1"/>
    <property type="molecule type" value="Genomic_DNA"/>
</dbReference>
<dbReference type="GO" id="GO:0006754">
    <property type="term" value="P:ATP biosynthetic process"/>
    <property type="evidence" value="ECO:0007669"/>
    <property type="project" value="UniProtKB-KW"/>
</dbReference>
<dbReference type="GO" id="GO:1902600">
    <property type="term" value="P:proton transmembrane transport"/>
    <property type="evidence" value="ECO:0007669"/>
    <property type="project" value="UniProtKB-KW"/>
</dbReference>
<dbReference type="AlphaFoldDB" id="A0A9X6NL29"/>
<evidence type="ECO:0000256" key="3">
    <source>
        <dbReference type="ARBA" id="ARBA00022448"/>
    </source>
</evidence>
<evidence type="ECO:0000313" key="11">
    <source>
        <dbReference type="EMBL" id="OWA54721.1"/>
    </source>
</evidence>
<evidence type="ECO:0000256" key="1">
    <source>
        <dbReference type="ARBA" id="ARBA00004325"/>
    </source>
</evidence>
<comment type="similarity">
    <text evidence="2">Belongs to the ATPase F chain family.</text>
</comment>
<evidence type="ECO:0000256" key="4">
    <source>
        <dbReference type="ARBA" id="ARBA00022547"/>
    </source>
</evidence>
<accession>A0A9X6NL29</accession>
<keyword evidence="8" id="KW-0472">Membrane</keyword>
<protein>
    <recommendedName>
        <fullName evidence="13">Secreted protein</fullName>
    </recommendedName>
</protein>
<dbReference type="Proteomes" id="UP000192578">
    <property type="component" value="Unassembled WGS sequence"/>
</dbReference>